<dbReference type="EMBL" id="JAVYJV010000007">
    <property type="protein sequence ID" value="KAK4366134.1"/>
    <property type="molecule type" value="Genomic_DNA"/>
</dbReference>
<dbReference type="PROSITE" id="PS50404">
    <property type="entry name" value="GST_NTER"/>
    <property type="match status" value="1"/>
</dbReference>
<name>A0AAE1S8C2_9SOLA</name>
<proteinExistence type="predicted"/>
<reference evidence="2" key="1">
    <citation type="submission" date="2023-12" db="EMBL/GenBank/DDBJ databases">
        <title>Genome assembly of Anisodus tanguticus.</title>
        <authorList>
            <person name="Wang Y.-J."/>
        </authorList>
    </citation>
    <scope>NUCLEOTIDE SEQUENCE</scope>
    <source>
        <strain evidence="2">KB-2021</strain>
        <tissue evidence="2">Leaf</tissue>
    </source>
</reference>
<dbReference type="Proteomes" id="UP001291623">
    <property type="component" value="Unassembled WGS sequence"/>
</dbReference>
<sequence length="153" mass="17655">MEEQVKLLGAFPSSFSYMVIWALKHKGINYKYIEENLSNKSHDLLTYNPVHKMIPVLVYAGKPIVESTIILEYIEETWPHNPFLPKDPLMISILLGEEFNALSNREKRQKEMFSLTTHSMICVPEIVFSFSMLDRIRPAEILAIPKVRAGLSF</sequence>
<dbReference type="PANTHER" id="PTHR44548">
    <property type="entry name" value="GST N-TERMINAL DOMAIN-CONTAINING PROTEIN"/>
    <property type="match status" value="1"/>
</dbReference>
<protein>
    <recommendedName>
        <fullName evidence="1">GST N-terminal domain-containing protein</fullName>
    </recommendedName>
</protein>
<gene>
    <name evidence="2" type="ORF">RND71_014014</name>
</gene>
<accession>A0AAE1S8C2</accession>
<dbReference type="Pfam" id="PF02798">
    <property type="entry name" value="GST_N"/>
    <property type="match status" value="1"/>
</dbReference>
<keyword evidence="3" id="KW-1185">Reference proteome</keyword>
<evidence type="ECO:0000259" key="1">
    <source>
        <dbReference type="PROSITE" id="PS50404"/>
    </source>
</evidence>
<dbReference type="CDD" id="cd03058">
    <property type="entry name" value="GST_N_Tau"/>
    <property type="match status" value="1"/>
</dbReference>
<dbReference type="InterPro" id="IPR004045">
    <property type="entry name" value="Glutathione_S-Trfase_N"/>
</dbReference>
<organism evidence="2 3">
    <name type="scientific">Anisodus tanguticus</name>
    <dbReference type="NCBI Taxonomy" id="243964"/>
    <lineage>
        <taxon>Eukaryota</taxon>
        <taxon>Viridiplantae</taxon>
        <taxon>Streptophyta</taxon>
        <taxon>Embryophyta</taxon>
        <taxon>Tracheophyta</taxon>
        <taxon>Spermatophyta</taxon>
        <taxon>Magnoliopsida</taxon>
        <taxon>eudicotyledons</taxon>
        <taxon>Gunneridae</taxon>
        <taxon>Pentapetalae</taxon>
        <taxon>asterids</taxon>
        <taxon>lamiids</taxon>
        <taxon>Solanales</taxon>
        <taxon>Solanaceae</taxon>
        <taxon>Solanoideae</taxon>
        <taxon>Hyoscyameae</taxon>
        <taxon>Anisodus</taxon>
    </lineage>
</organism>
<feature type="domain" description="GST N-terminal" evidence="1">
    <location>
        <begin position="3"/>
        <end position="82"/>
    </location>
</feature>
<dbReference type="PANTHER" id="PTHR44548:SF3">
    <property type="entry name" value="GST N-TERMINAL DOMAIN-CONTAINING PROTEIN"/>
    <property type="match status" value="1"/>
</dbReference>
<dbReference type="Gene3D" id="3.40.30.10">
    <property type="entry name" value="Glutaredoxin"/>
    <property type="match status" value="1"/>
</dbReference>
<evidence type="ECO:0000313" key="2">
    <source>
        <dbReference type="EMBL" id="KAK4366134.1"/>
    </source>
</evidence>
<dbReference type="InterPro" id="IPR036249">
    <property type="entry name" value="Thioredoxin-like_sf"/>
</dbReference>
<comment type="caution">
    <text evidence="2">The sequence shown here is derived from an EMBL/GenBank/DDBJ whole genome shotgun (WGS) entry which is preliminary data.</text>
</comment>
<dbReference type="SUPFAM" id="SSF52833">
    <property type="entry name" value="Thioredoxin-like"/>
    <property type="match status" value="1"/>
</dbReference>
<evidence type="ECO:0000313" key="3">
    <source>
        <dbReference type="Proteomes" id="UP001291623"/>
    </source>
</evidence>
<dbReference type="AlphaFoldDB" id="A0AAE1S8C2"/>